<evidence type="ECO:0000313" key="6">
    <source>
        <dbReference type="Proteomes" id="UP001162891"/>
    </source>
</evidence>
<dbReference type="InterPro" id="IPR004364">
    <property type="entry name" value="Aa-tRNA-synt_II"/>
</dbReference>
<dbReference type="PANTHER" id="PTHR42918">
    <property type="entry name" value="LYSYL-TRNA SYNTHETASE"/>
    <property type="match status" value="1"/>
</dbReference>
<name>A0ABN6MSN7_9BACT</name>
<organism evidence="5 6">
    <name type="scientific">Anaeromyxobacter oryzae</name>
    <dbReference type="NCBI Taxonomy" id="2918170"/>
    <lineage>
        <taxon>Bacteria</taxon>
        <taxon>Pseudomonadati</taxon>
        <taxon>Myxococcota</taxon>
        <taxon>Myxococcia</taxon>
        <taxon>Myxococcales</taxon>
        <taxon>Cystobacterineae</taxon>
        <taxon>Anaeromyxobacteraceae</taxon>
        <taxon>Anaeromyxobacter</taxon>
    </lineage>
</organism>
<keyword evidence="2" id="KW-0547">Nucleotide-binding</keyword>
<evidence type="ECO:0000256" key="2">
    <source>
        <dbReference type="ARBA" id="ARBA00022741"/>
    </source>
</evidence>
<protein>
    <submittedName>
        <fullName evidence="5">EF-P lysine aminoacylase GenX</fullName>
    </submittedName>
</protein>
<accession>A0ABN6MSN7</accession>
<evidence type="ECO:0000313" key="5">
    <source>
        <dbReference type="EMBL" id="BDG02640.1"/>
    </source>
</evidence>
<dbReference type="InterPro" id="IPR004525">
    <property type="entry name" value="EpmA"/>
</dbReference>
<dbReference type="PANTHER" id="PTHR42918:SF6">
    <property type="entry name" value="ELONGATION FACTOR P--(R)-BETA-LYSINE LIGASE"/>
    <property type="match status" value="1"/>
</dbReference>
<dbReference type="Proteomes" id="UP001162891">
    <property type="component" value="Chromosome"/>
</dbReference>
<dbReference type="PRINTS" id="PR00982">
    <property type="entry name" value="TRNASYNTHLYS"/>
</dbReference>
<dbReference type="NCBIfam" id="TIGR00462">
    <property type="entry name" value="genX"/>
    <property type="match status" value="1"/>
</dbReference>
<dbReference type="Pfam" id="PF00152">
    <property type="entry name" value="tRNA-synt_2"/>
    <property type="match status" value="1"/>
</dbReference>
<dbReference type="RefSeq" id="WP_248360329.1">
    <property type="nucleotide sequence ID" value="NZ_AP025591.1"/>
</dbReference>
<gene>
    <name evidence="5" type="ORF">AMOR_16360</name>
</gene>
<dbReference type="NCBIfam" id="NF006828">
    <property type="entry name" value="PRK09350.1"/>
    <property type="match status" value="1"/>
</dbReference>
<keyword evidence="1" id="KW-0436">Ligase</keyword>
<dbReference type="Gene3D" id="3.30.930.10">
    <property type="entry name" value="Bira Bifunctional Protein, Domain 2"/>
    <property type="match status" value="1"/>
</dbReference>
<feature type="domain" description="Aminoacyl-transfer RNA synthetases class-II family profile" evidence="4">
    <location>
        <begin position="13"/>
        <end position="333"/>
    </location>
</feature>
<dbReference type="InterPro" id="IPR045864">
    <property type="entry name" value="aa-tRNA-synth_II/BPL/LPL"/>
</dbReference>
<evidence type="ECO:0000259" key="4">
    <source>
        <dbReference type="PROSITE" id="PS50862"/>
    </source>
</evidence>
<sequence length="342" mass="37494">MDFEKRRANARARARLAAEVRRALGARGYEEVETPCLVPAPGMEPHIQAFEAPFVPERGGAPSPLYLHSSPEYAMKRLLAEGFSRVFQLARVFRNGEVSRTHNPEFTMLELYRTGVGYRGVMEDVEALVEGCARTLLGGATRALRDGREVELAAPFETLTVQDAFLRHARVDLAACSGDAGRLAAAARAAGHDPGPPGEGFDDVFFRVMLDAVEPRLGTSRPTWLVDWPASMASLSKVKREDPRWAERFELYAGGLELANGFTELNDAVEQRARLVEEQELRRRLGRPVYPLDEAFLEAVGRMPDAGGVAIGFDRLLMLLVGAESIEEVLLFPASGFPGIGG</sequence>
<proteinExistence type="predicted"/>
<dbReference type="PROSITE" id="PS50862">
    <property type="entry name" value="AA_TRNA_LIGASE_II"/>
    <property type="match status" value="1"/>
</dbReference>
<dbReference type="EMBL" id="AP025591">
    <property type="protein sequence ID" value="BDG02640.1"/>
    <property type="molecule type" value="Genomic_DNA"/>
</dbReference>
<dbReference type="InterPro" id="IPR006195">
    <property type="entry name" value="aa-tRNA-synth_II"/>
</dbReference>
<dbReference type="InterPro" id="IPR018149">
    <property type="entry name" value="Lys-tRNA-synth_II_C"/>
</dbReference>
<evidence type="ECO:0000256" key="3">
    <source>
        <dbReference type="ARBA" id="ARBA00022840"/>
    </source>
</evidence>
<evidence type="ECO:0000256" key="1">
    <source>
        <dbReference type="ARBA" id="ARBA00022598"/>
    </source>
</evidence>
<keyword evidence="3" id="KW-0067">ATP-binding</keyword>
<dbReference type="SUPFAM" id="SSF55681">
    <property type="entry name" value="Class II aaRS and biotin synthetases"/>
    <property type="match status" value="1"/>
</dbReference>
<keyword evidence="6" id="KW-1185">Reference proteome</keyword>
<reference evidence="6" key="1">
    <citation type="journal article" date="2022" name="Int. J. Syst. Evol. Microbiol.">
        <title>Anaeromyxobacter oryzae sp. nov., Anaeromyxobacter diazotrophicus sp. nov. and Anaeromyxobacter paludicola sp. nov., isolated from paddy soils.</title>
        <authorList>
            <person name="Itoh H."/>
            <person name="Xu Z."/>
            <person name="Mise K."/>
            <person name="Masuda Y."/>
            <person name="Ushijima N."/>
            <person name="Hayakawa C."/>
            <person name="Shiratori Y."/>
            <person name="Senoo K."/>
        </authorList>
    </citation>
    <scope>NUCLEOTIDE SEQUENCE [LARGE SCALE GENOMIC DNA]</scope>
    <source>
        <strain evidence="6">Red232</strain>
    </source>
</reference>